<evidence type="ECO:0000313" key="1">
    <source>
        <dbReference type="EMBL" id="AXK79713.1"/>
    </source>
</evidence>
<dbReference type="KEGG" id="ptaw:DW352_03765"/>
<evidence type="ECO:0008006" key="3">
    <source>
        <dbReference type="Google" id="ProtNLM"/>
    </source>
</evidence>
<dbReference type="AlphaFoldDB" id="A0A345ZS16"/>
<gene>
    <name evidence="1" type="ORF">DW352_03765</name>
</gene>
<dbReference type="OrthoDB" id="7244081at2"/>
<sequence>MKSRIVAELGQAGILLPSLIADGLAANDRVKARLSVLQAATRHAHDPHAAGFDLADECRAASLDPMPLEALVRGAAQAPGERVVAPGLDQLESAIWADVETMLSAVQAGEDAHAAAMADRLAHLKAANPPEGSDSMALARIARLTAVSHQRGDSLHRLIMDLHKALNRLSAAHAEEVLAGAHVYGLLPQDRPMVEAFMCGLESTRKLKFDHPGLGTTATRSAARLTIQNDIGETDAHVVVIAVEGSVVTVTYTDVHLARAKFFTNLLRDFPVQWSGLDRKSAAGLGDDGVFYLVTGRLQADDDKQRDGFLAAIGASLVFLIDWNKARKVLRNWVAKSDAIVILDWAARHRYGHRGFLALGGGELVAGAVQHATPTRIGFGERLDHALGRAGAIDFVKTVLRVSAEALLGGSSARLARDRIEADLIRHLQGVETGLLAIVVRQAGLARDIATDLAQLVAEQQARRPFDRHAFAARASHIEQKADRIVIEARNDIARFDADGDIAQLVNSIEDAIDLFEQAAFIASLAPDQMAESLLPPLAELCAAAVAGTEAAATGTTAAADVPNGQRVDVDDTLAAVARLIDAEHTADTAERAVTAIVLKGDFDLKSGLAALEFARAIERATDRLAAFGHLLRARVLADLSA</sequence>
<proteinExistence type="predicted"/>
<reference evidence="1 2" key="1">
    <citation type="submission" date="2018-07" db="EMBL/GenBank/DDBJ databases">
        <authorList>
            <person name="Quirk P.G."/>
            <person name="Krulwich T.A."/>
        </authorList>
    </citation>
    <scope>NUCLEOTIDE SEQUENCE [LARGE SCALE GENOMIC DNA]</scope>
    <source>
        <strain evidence="1 2">CC-BB4</strain>
    </source>
</reference>
<name>A0A345ZS16_9HYPH</name>
<dbReference type="RefSeq" id="WP_115688675.1">
    <property type="nucleotide sequence ID" value="NZ_CP031417.1"/>
</dbReference>
<dbReference type="Proteomes" id="UP000254889">
    <property type="component" value="Chromosome"/>
</dbReference>
<keyword evidence="2" id="KW-1185">Reference proteome</keyword>
<evidence type="ECO:0000313" key="2">
    <source>
        <dbReference type="Proteomes" id="UP000254889"/>
    </source>
</evidence>
<dbReference type="EMBL" id="CP031417">
    <property type="protein sequence ID" value="AXK79713.1"/>
    <property type="molecule type" value="Genomic_DNA"/>
</dbReference>
<dbReference type="Gene3D" id="1.20.58.220">
    <property type="entry name" value="Phosphate transport system protein phou homolog 2, domain 2"/>
    <property type="match status" value="1"/>
</dbReference>
<protein>
    <recommendedName>
        <fullName evidence="3">Phosphate transport regulator</fullName>
    </recommendedName>
</protein>
<dbReference type="InterPro" id="IPR038078">
    <property type="entry name" value="PhoU-like_sf"/>
</dbReference>
<accession>A0A345ZS16</accession>
<organism evidence="1 2">
    <name type="scientific">Pseudolabrys taiwanensis</name>
    <dbReference type="NCBI Taxonomy" id="331696"/>
    <lineage>
        <taxon>Bacteria</taxon>
        <taxon>Pseudomonadati</taxon>
        <taxon>Pseudomonadota</taxon>
        <taxon>Alphaproteobacteria</taxon>
        <taxon>Hyphomicrobiales</taxon>
        <taxon>Xanthobacteraceae</taxon>
        <taxon>Pseudolabrys</taxon>
    </lineage>
</organism>